<comment type="caution">
    <text evidence="5">The sequence shown here is derived from an EMBL/GenBank/DDBJ whole genome shotgun (WGS) entry which is preliminary data.</text>
</comment>
<dbReference type="GO" id="GO:0015935">
    <property type="term" value="C:small ribosomal subunit"/>
    <property type="evidence" value="ECO:0007669"/>
    <property type="project" value="TreeGrafter"/>
</dbReference>
<evidence type="ECO:0000313" key="6">
    <source>
        <dbReference type="Proteomes" id="UP000645217"/>
    </source>
</evidence>
<evidence type="ECO:0008006" key="7">
    <source>
        <dbReference type="Google" id="ProtNLM"/>
    </source>
</evidence>
<dbReference type="InterPro" id="IPR029063">
    <property type="entry name" value="SAM-dependent_MTases_sf"/>
</dbReference>
<keyword evidence="1" id="KW-0479">Metal-binding</keyword>
<dbReference type="Pfam" id="PF09243">
    <property type="entry name" value="Rsm22"/>
    <property type="match status" value="1"/>
</dbReference>
<protein>
    <recommendedName>
        <fullName evidence="7">rRNA methyltransferase</fullName>
    </recommendedName>
</protein>
<dbReference type="GO" id="GO:0006412">
    <property type="term" value="P:translation"/>
    <property type="evidence" value="ECO:0007669"/>
    <property type="project" value="InterPro"/>
</dbReference>
<dbReference type="InterPro" id="IPR015324">
    <property type="entry name" value="Ribosomal_Rsm22-like"/>
</dbReference>
<evidence type="ECO:0000256" key="1">
    <source>
        <dbReference type="ARBA" id="ARBA00022723"/>
    </source>
</evidence>
<reference evidence="5" key="2">
    <citation type="submission" date="2020-09" db="EMBL/GenBank/DDBJ databases">
        <authorList>
            <person name="Sun Q."/>
            <person name="Ohkuma M."/>
        </authorList>
    </citation>
    <scope>NUCLEOTIDE SEQUENCE</scope>
    <source>
        <strain evidence="5">JCM 13064</strain>
    </source>
</reference>
<dbReference type="PANTHER" id="PTHR13184:SF5">
    <property type="entry name" value="METHYLTRANSFERASE-LIKE PROTEIN 17, MITOCHONDRIAL"/>
    <property type="match status" value="1"/>
</dbReference>
<keyword evidence="3" id="KW-0408">Iron</keyword>
<evidence type="ECO:0000256" key="3">
    <source>
        <dbReference type="ARBA" id="ARBA00023004"/>
    </source>
</evidence>
<dbReference type="EMBL" id="BMNT01000003">
    <property type="protein sequence ID" value="GGK67913.1"/>
    <property type="molecule type" value="Genomic_DNA"/>
</dbReference>
<accession>A0A917QUC7</accession>
<evidence type="ECO:0000256" key="4">
    <source>
        <dbReference type="ARBA" id="ARBA00023014"/>
    </source>
</evidence>
<dbReference type="Gene3D" id="3.40.50.150">
    <property type="entry name" value="Vaccinia Virus protein VP39"/>
    <property type="match status" value="1"/>
</dbReference>
<dbReference type="SUPFAM" id="SSF53335">
    <property type="entry name" value="S-adenosyl-L-methionine-dependent methyltransferases"/>
    <property type="match status" value="1"/>
</dbReference>
<sequence length="137" mass="14436">MISLPAELRHALDTMMSGHREQDLVRSTGELTARYRRPATEPALRSTTDVAAYAATRMPATYAAVTAALTQAAASMPDYQPTTQLDVGGGTGAAIWAATTLWPGLRQVTVVERDPAVIAFGRGLAAAAHHAAVRHAT</sequence>
<dbReference type="Proteomes" id="UP000645217">
    <property type="component" value="Unassembled WGS sequence"/>
</dbReference>
<dbReference type="AlphaFoldDB" id="A0A917QUC7"/>
<dbReference type="GO" id="GO:0046872">
    <property type="term" value="F:metal ion binding"/>
    <property type="evidence" value="ECO:0007669"/>
    <property type="project" value="UniProtKB-KW"/>
</dbReference>
<reference evidence="5" key="1">
    <citation type="journal article" date="2014" name="Int. J. Syst. Evol. Microbiol.">
        <title>Complete genome sequence of Corynebacterium casei LMG S-19264T (=DSM 44701T), isolated from a smear-ripened cheese.</title>
        <authorList>
            <consortium name="US DOE Joint Genome Institute (JGI-PGF)"/>
            <person name="Walter F."/>
            <person name="Albersmeier A."/>
            <person name="Kalinowski J."/>
            <person name="Ruckert C."/>
        </authorList>
    </citation>
    <scope>NUCLEOTIDE SEQUENCE</scope>
    <source>
        <strain evidence="5">JCM 13064</strain>
    </source>
</reference>
<gene>
    <name evidence="5" type="ORF">GCM10007964_08650</name>
</gene>
<dbReference type="InterPro" id="IPR052571">
    <property type="entry name" value="Mt_RNA_Methyltransferase"/>
</dbReference>
<proteinExistence type="predicted"/>
<keyword evidence="2" id="KW-0809">Transit peptide</keyword>
<keyword evidence="6" id="KW-1185">Reference proteome</keyword>
<evidence type="ECO:0000313" key="5">
    <source>
        <dbReference type="EMBL" id="GGK67913.1"/>
    </source>
</evidence>
<keyword evidence="4" id="KW-0411">Iron-sulfur</keyword>
<dbReference type="GO" id="GO:0051536">
    <property type="term" value="F:iron-sulfur cluster binding"/>
    <property type="evidence" value="ECO:0007669"/>
    <property type="project" value="UniProtKB-KW"/>
</dbReference>
<dbReference type="GO" id="GO:0008168">
    <property type="term" value="F:methyltransferase activity"/>
    <property type="evidence" value="ECO:0007669"/>
    <property type="project" value="InterPro"/>
</dbReference>
<name>A0A917QUC7_9ACTN</name>
<dbReference type="PANTHER" id="PTHR13184">
    <property type="entry name" value="37S RIBOSOMAL PROTEIN S22"/>
    <property type="match status" value="1"/>
</dbReference>
<dbReference type="GO" id="GO:0003735">
    <property type="term" value="F:structural constituent of ribosome"/>
    <property type="evidence" value="ECO:0007669"/>
    <property type="project" value="TreeGrafter"/>
</dbReference>
<evidence type="ECO:0000256" key="2">
    <source>
        <dbReference type="ARBA" id="ARBA00022946"/>
    </source>
</evidence>
<organism evidence="5 6">
    <name type="scientific">Sphaerisporangium melleum</name>
    <dbReference type="NCBI Taxonomy" id="321316"/>
    <lineage>
        <taxon>Bacteria</taxon>
        <taxon>Bacillati</taxon>
        <taxon>Actinomycetota</taxon>
        <taxon>Actinomycetes</taxon>
        <taxon>Streptosporangiales</taxon>
        <taxon>Streptosporangiaceae</taxon>
        <taxon>Sphaerisporangium</taxon>
    </lineage>
</organism>